<dbReference type="GO" id="GO:0016285">
    <property type="term" value="F:alanyl aminopeptidase activity"/>
    <property type="evidence" value="ECO:0007669"/>
    <property type="project" value="UniProtKB-EC"/>
</dbReference>
<dbReference type="AlphaFoldDB" id="A0A2W2ATH7"/>
<dbReference type="OrthoDB" id="100605at2"/>
<keyword evidence="10" id="KW-0862">Zinc</keyword>
<evidence type="ECO:0000256" key="4">
    <source>
        <dbReference type="ARBA" id="ARBA00012564"/>
    </source>
</evidence>
<dbReference type="GO" id="GO:0042277">
    <property type="term" value="F:peptide binding"/>
    <property type="evidence" value="ECO:0007669"/>
    <property type="project" value="TreeGrafter"/>
</dbReference>
<name>A0A2W2ATH7_9BACT</name>
<keyword evidence="15" id="KW-1185">Reference proteome</keyword>
<dbReference type="EMBL" id="QKTW01000027">
    <property type="protein sequence ID" value="PZF71008.1"/>
    <property type="molecule type" value="Genomic_DNA"/>
</dbReference>
<accession>A0A2W2ATH7</accession>
<dbReference type="PANTHER" id="PTHR11533:SF174">
    <property type="entry name" value="PUROMYCIN-SENSITIVE AMINOPEPTIDASE-RELATED"/>
    <property type="match status" value="1"/>
</dbReference>
<dbReference type="CDD" id="cd09603">
    <property type="entry name" value="M1_APN_like"/>
    <property type="match status" value="1"/>
</dbReference>
<comment type="cofactor">
    <cofactor evidence="2">
        <name>Zn(2+)</name>
        <dbReference type="ChEBI" id="CHEBI:29105"/>
    </cofactor>
</comment>
<keyword evidence="11" id="KW-0482">Metalloprotease</keyword>
<dbReference type="SUPFAM" id="SSF63737">
    <property type="entry name" value="Leukotriene A4 hydrolase N-terminal domain"/>
    <property type="match status" value="1"/>
</dbReference>
<gene>
    <name evidence="14" type="ORF">DN068_20100</name>
</gene>
<dbReference type="InterPro" id="IPR001930">
    <property type="entry name" value="Peptidase_M1"/>
</dbReference>
<dbReference type="Pfam" id="PF17900">
    <property type="entry name" value="Peptidase_M1_N"/>
    <property type="match status" value="1"/>
</dbReference>
<organism evidence="14 15">
    <name type="scientific">Taibaiella soli</name>
    <dbReference type="NCBI Taxonomy" id="1649169"/>
    <lineage>
        <taxon>Bacteria</taxon>
        <taxon>Pseudomonadati</taxon>
        <taxon>Bacteroidota</taxon>
        <taxon>Chitinophagia</taxon>
        <taxon>Chitinophagales</taxon>
        <taxon>Chitinophagaceae</taxon>
        <taxon>Taibaiella</taxon>
    </lineage>
</organism>
<evidence type="ECO:0000256" key="10">
    <source>
        <dbReference type="ARBA" id="ARBA00022833"/>
    </source>
</evidence>
<reference evidence="14 15" key="1">
    <citation type="submission" date="2018-06" db="EMBL/GenBank/DDBJ databases">
        <title>Mucibacter soli gen. nov., sp. nov., a new member of the family Chitinophagaceae producing mucin.</title>
        <authorList>
            <person name="Kim M.-K."/>
            <person name="Park S."/>
            <person name="Kim T.-S."/>
            <person name="Joung Y."/>
            <person name="Han J.-H."/>
            <person name="Kim S.B."/>
        </authorList>
    </citation>
    <scope>NUCLEOTIDE SEQUENCE [LARGE SCALE GENOMIC DNA]</scope>
    <source>
        <strain evidence="14 15">R1-15</strain>
    </source>
</reference>
<evidence type="ECO:0000256" key="8">
    <source>
        <dbReference type="ARBA" id="ARBA00022723"/>
    </source>
</evidence>
<dbReference type="SUPFAM" id="SSF48371">
    <property type="entry name" value="ARM repeat"/>
    <property type="match status" value="1"/>
</dbReference>
<dbReference type="GO" id="GO:0043171">
    <property type="term" value="P:peptide catabolic process"/>
    <property type="evidence" value="ECO:0007669"/>
    <property type="project" value="TreeGrafter"/>
</dbReference>
<proteinExistence type="inferred from homology"/>
<keyword evidence="8" id="KW-0479">Metal-binding</keyword>
<protein>
    <recommendedName>
        <fullName evidence="5">Aminopeptidase N</fullName>
        <ecNumber evidence="4">3.4.11.2</ecNumber>
    </recommendedName>
</protein>
<sequence>MKYTLPILGISTALLFSCGPSKKVVTQNIVMDTLTVSAKNNPLDIYRAASPIRWQIANTRVALSFNFKEKTANGREWITMHPYNYAQDTILLDAKTMKIDSVCIVKGITMKQIPFQYANDQLRLKLDRTYTSRDSVQLYIRYTAMPYEAKEGGSAAITEDRGLYFINTDYKTPNKPTQIWTQGETEANSHWMVTFDKPNQRSTFQIELSVPDSFQTLSNGAVVQTSKANGMRTDVWRMDMPIQVYAAMFAIGKYAIVKDEWKGKEVNYYVEEKYAPSAKLIFNNTPEMIGFFSDITGVPYPWNKYDQVIARDYVSGAMENTTASLFGEFVNQNAREIADNNYEDVVSHELFHQWFGDYVTAESWSNVTVNESFANYGEYLWRKHKYGKEWADQLALADLNKYLDASAYNDPTLVRFYYRDKEDLFDRISYEKGGATLHYLNALLGDSTFYKAMKIYLTKNALRPAEATNWRLAVEEASGEDWNWFFNQWYLKAGHPKLDISYTYNDSANKLEVTVVQKQADSQNKPYKMPLKAVVIYGNNVSVIDWTVKDKKEVFSYPYQNGVKPVFVPDAEHWLPGEIVEHKLPAQWLAQFKNTADYINKQRALKNSYKVDDSSTTALFDLALNDKSKLIRKYALNLLAVSNNNKWIDRWRSQVMQMAVNDNNNNVRAAAFTVLSAWKVNQAKPDMIHAVNDSSYFVAGEALAGVNAFDKDTAYILAKNLMHTDPQSTLRSAIFKIIGDKANGSDIDFFATQSTSVSGTRKFEYATSLVTYLKNVKEEDAFEKGIKMLGDLCVQEAISSYKGYLSNNIFMVGKYYKDKIGKADNAQKRLDLVKVQEQRMIDAETDADAKKALEKQMKDNS</sequence>
<dbReference type="InterPro" id="IPR050344">
    <property type="entry name" value="Peptidase_M1_aminopeptidases"/>
</dbReference>
<dbReference type="GO" id="GO:0016020">
    <property type="term" value="C:membrane"/>
    <property type="evidence" value="ECO:0007669"/>
    <property type="project" value="TreeGrafter"/>
</dbReference>
<dbReference type="Gene3D" id="2.60.40.1730">
    <property type="entry name" value="tricorn interacting facor f3 domain"/>
    <property type="match status" value="1"/>
</dbReference>
<dbReference type="PRINTS" id="PR00756">
    <property type="entry name" value="ALADIPTASE"/>
</dbReference>
<keyword evidence="6" id="KW-0031">Aminopeptidase</keyword>
<feature type="domain" description="Aminopeptidase N-like N-terminal" evidence="13">
    <location>
        <begin position="61"/>
        <end position="240"/>
    </location>
</feature>
<dbReference type="Gene3D" id="1.10.390.10">
    <property type="entry name" value="Neutral Protease Domain 2"/>
    <property type="match status" value="1"/>
</dbReference>
<dbReference type="InterPro" id="IPR014782">
    <property type="entry name" value="Peptidase_M1_dom"/>
</dbReference>
<evidence type="ECO:0000256" key="5">
    <source>
        <dbReference type="ARBA" id="ARBA00015611"/>
    </source>
</evidence>
<evidence type="ECO:0000256" key="6">
    <source>
        <dbReference type="ARBA" id="ARBA00022438"/>
    </source>
</evidence>
<comment type="caution">
    <text evidence="14">The sequence shown here is derived from an EMBL/GenBank/DDBJ whole genome shotgun (WGS) entry which is preliminary data.</text>
</comment>
<dbReference type="GO" id="GO:0070006">
    <property type="term" value="F:metalloaminopeptidase activity"/>
    <property type="evidence" value="ECO:0007669"/>
    <property type="project" value="TreeGrafter"/>
</dbReference>
<evidence type="ECO:0000313" key="15">
    <source>
        <dbReference type="Proteomes" id="UP000248745"/>
    </source>
</evidence>
<keyword evidence="9" id="KW-0378">Hydrolase</keyword>
<keyword evidence="7" id="KW-0645">Protease</keyword>
<dbReference type="InterPro" id="IPR045357">
    <property type="entry name" value="Aminopeptidase_N-like_N"/>
</dbReference>
<evidence type="ECO:0000256" key="9">
    <source>
        <dbReference type="ARBA" id="ARBA00022801"/>
    </source>
</evidence>
<feature type="domain" description="Peptidase M1 membrane alanine aminopeptidase" evidence="12">
    <location>
        <begin position="282"/>
        <end position="489"/>
    </location>
</feature>
<dbReference type="InterPro" id="IPR027268">
    <property type="entry name" value="Peptidase_M4/M1_CTD_sf"/>
</dbReference>
<evidence type="ECO:0000259" key="12">
    <source>
        <dbReference type="Pfam" id="PF01433"/>
    </source>
</evidence>
<dbReference type="InterPro" id="IPR042097">
    <property type="entry name" value="Aminopeptidase_N-like_N_sf"/>
</dbReference>
<evidence type="ECO:0000256" key="11">
    <source>
        <dbReference type="ARBA" id="ARBA00023049"/>
    </source>
</evidence>
<dbReference type="PROSITE" id="PS51257">
    <property type="entry name" value="PROKAR_LIPOPROTEIN"/>
    <property type="match status" value="1"/>
</dbReference>
<comment type="similarity">
    <text evidence="3">Belongs to the peptidase M1 family.</text>
</comment>
<dbReference type="Proteomes" id="UP000248745">
    <property type="component" value="Unassembled WGS sequence"/>
</dbReference>
<dbReference type="SUPFAM" id="SSF55486">
    <property type="entry name" value="Metalloproteases ('zincins'), catalytic domain"/>
    <property type="match status" value="1"/>
</dbReference>
<dbReference type="GO" id="GO:0006508">
    <property type="term" value="P:proteolysis"/>
    <property type="evidence" value="ECO:0007669"/>
    <property type="project" value="UniProtKB-KW"/>
</dbReference>
<dbReference type="PANTHER" id="PTHR11533">
    <property type="entry name" value="PROTEASE M1 ZINC METALLOPROTEASE"/>
    <property type="match status" value="1"/>
</dbReference>
<evidence type="ECO:0000259" key="13">
    <source>
        <dbReference type="Pfam" id="PF17900"/>
    </source>
</evidence>
<comment type="catalytic activity">
    <reaction evidence="1">
        <text>Release of an N-terminal amino acid, Xaa-|-Yaa- from a peptide, amide or arylamide. Xaa is preferably Ala, but may be most amino acids including Pro (slow action). When a terminal hydrophobic residue is followed by a prolyl residue, the two may be released as an intact Xaa-Pro dipeptide.</text>
        <dbReference type="EC" id="3.4.11.2"/>
    </reaction>
</comment>
<dbReference type="Pfam" id="PF01433">
    <property type="entry name" value="Peptidase_M1"/>
    <property type="match status" value="1"/>
</dbReference>
<dbReference type="RefSeq" id="WP_111000742.1">
    <property type="nucleotide sequence ID" value="NZ_QKTW01000027.1"/>
</dbReference>
<dbReference type="GO" id="GO:0008270">
    <property type="term" value="F:zinc ion binding"/>
    <property type="evidence" value="ECO:0007669"/>
    <property type="project" value="InterPro"/>
</dbReference>
<dbReference type="EC" id="3.4.11.2" evidence="4"/>
<evidence type="ECO:0000313" key="14">
    <source>
        <dbReference type="EMBL" id="PZF71008.1"/>
    </source>
</evidence>
<dbReference type="InterPro" id="IPR011989">
    <property type="entry name" value="ARM-like"/>
</dbReference>
<dbReference type="Gene3D" id="1.25.10.10">
    <property type="entry name" value="Leucine-rich Repeat Variant"/>
    <property type="match status" value="1"/>
</dbReference>
<dbReference type="GO" id="GO:0005737">
    <property type="term" value="C:cytoplasm"/>
    <property type="evidence" value="ECO:0007669"/>
    <property type="project" value="TreeGrafter"/>
</dbReference>
<evidence type="ECO:0000256" key="1">
    <source>
        <dbReference type="ARBA" id="ARBA00000098"/>
    </source>
</evidence>
<evidence type="ECO:0000256" key="7">
    <source>
        <dbReference type="ARBA" id="ARBA00022670"/>
    </source>
</evidence>
<evidence type="ECO:0000256" key="2">
    <source>
        <dbReference type="ARBA" id="ARBA00001947"/>
    </source>
</evidence>
<evidence type="ECO:0000256" key="3">
    <source>
        <dbReference type="ARBA" id="ARBA00010136"/>
    </source>
</evidence>
<dbReference type="InterPro" id="IPR016024">
    <property type="entry name" value="ARM-type_fold"/>
</dbReference>
<dbReference type="GO" id="GO:0005615">
    <property type="term" value="C:extracellular space"/>
    <property type="evidence" value="ECO:0007669"/>
    <property type="project" value="TreeGrafter"/>
</dbReference>